<protein>
    <recommendedName>
        <fullName evidence="5">Lipoprotein</fullName>
    </recommendedName>
</protein>
<keyword evidence="1" id="KW-0175">Coiled coil</keyword>
<dbReference type="EMBL" id="AWFH01000056">
    <property type="protein sequence ID" value="KCZ58564.1"/>
    <property type="molecule type" value="Genomic_DNA"/>
</dbReference>
<dbReference type="PROSITE" id="PS51257">
    <property type="entry name" value="PROKAR_LIPOPROTEIN"/>
    <property type="match status" value="1"/>
</dbReference>
<dbReference type="Proteomes" id="UP000024547">
    <property type="component" value="Unassembled WGS sequence"/>
</dbReference>
<accession>A0A059DYJ5</accession>
<sequence>MGNGKILAGAALSAMMLAGCQMIPAEQTVAQYCADPDKATEAVCKLKLEIDGNTTALADTDMRLSQARSMADNATEAAARAQASADAAQAQADAALAMAEEANSKEVQCETRTIQNSDTGSCRPGYALTSCTQTRYTYRAGGMSILREINDEQCRFNSRVLEMQVRCCAVSGSAPEPEDTLVENEIPPQPPQPEAPKEPVPVSP</sequence>
<evidence type="ECO:0000256" key="1">
    <source>
        <dbReference type="SAM" id="Coils"/>
    </source>
</evidence>
<dbReference type="RefSeq" id="WP_199285772.1">
    <property type="nucleotide sequence ID" value="NZ_AWFH01000056.1"/>
</dbReference>
<keyword evidence="4" id="KW-1185">Reference proteome</keyword>
<proteinExistence type="predicted"/>
<reference evidence="3 4" key="1">
    <citation type="journal article" date="2014" name="Antonie Van Leeuwenhoek">
        <title>Hyphomonas beringensis sp. nov. and Hyphomonas chukchiensis sp. nov., isolated from surface seawater of the Bering Sea and Chukchi Sea.</title>
        <authorList>
            <person name="Li C."/>
            <person name="Lai Q."/>
            <person name="Li G."/>
            <person name="Dong C."/>
            <person name="Wang J."/>
            <person name="Liao Y."/>
            <person name="Shao Z."/>
        </authorList>
    </citation>
    <scope>NUCLEOTIDE SEQUENCE [LARGE SCALE GENOMIC DNA]</scope>
    <source>
        <strain evidence="3 4">22II1-22F38</strain>
    </source>
</reference>
<feature type="compositionally biased region" description="Pro residues" evidence="2">
    <location>
        <begin position="187"/>
        <end position="204"/>
    </location>
</feature>
<dbReference type="eggNOG" id="ENOG50317Y0">
    <property type="taxonomic scope" value="Bacteria"/>
</dbReference>
<gene>
    <name evidence="3" type="ORF">HY36_09305</name>
</gene>
<organism evidence="3 4">
    <name type="scientific">Hyphomonas atlantica</name>
    <dbReference type="NCBI Taxonomy" id="1280948"/>
    <lineage>
        <taxon>Bacteria</taxon>
        <taxon>Pseudomonadati</taxon>
        <taxon>Pseudomonadota</taxon>
        <taxon>Alphaproteobacteria</taxon>
        <taxon>Hyphomonadales</taxon>
        <taxon>Hyphomonadaceae</taxon>
        <taxon>Hyphomonas</taxon>
    </lineage>
</organism>
<evidence type="ECO:0008006" key="5">
    <source>
        <dbReference type="Google" id="ProtNLM"/>
    </source>
</evidence>
<evidence type="ECO:0000313" key="4">
    <source>
        <dbReference type="Proteomes" id="UP000024547"/>
    </source>
</evidence>
<comment type="caution">
    <text evidence="3">The sequence shown here is derived from an EMBL/GenBank/DDBJ whole genome shotgun (WGS) entry which is preliminary data.</text>
</comment>
<feature type="coiled-coil region" evidence="1">
    <location>
        <begin position="64"/>
        <end position="105"/>
    </location>
</feature>
<dbReference type="AlphaFoldDB" id="A0A059DYJ5"/>
<evidence type="ECO:0000256" key="2">
    <source>
        <dbReference type="SAM" id="MobiDB-lite"/>
    </source>
</evidence>
<feature type="region of interest" description="Disordered" evidence="2">
    <location>
        <begin position="172"/>
        <end position="204"/>
    </location>
</feature>
<dbReference type="PATRIC" id="fig|1280948.3.peg.2979"/>
<evidence type="ECO:0000313" key="3">
    <source>
        <dbReference type="EMBL" id="KCZ58564.1"/>
    </source>
</evidence>
<dbReference type="GeneID" id="92498776"/>
<name>A0A059DYJ5_9PROT</name>